<accession>A0A4S2MI62</accession>
<name>A0A4S2MI62_9PEZI</name>
<dbReference type="InterPro" id="IPR036638">
    <property type="entry name" value="HLH_DNA-bd_sf"/>
</dbReference>
<dbReference type="CDD" id="cd11393">
    <property type="entry name" value="bHLH_AtbHLH_like"/>
    <property type="match status" value="1"/>
</dbReference>
<feature type="compositionally biased region" description="Low complexity" evidence="1">
    <location>
        <begin position="131"/>
        <end position="155"/>
    </location>
</feature>
<dbReference type="PANTHER" id="PTHR46266">
    <property type="entry name" value="TRANSCRIPTION FACTOR TT8"/>
    <property type="match status" value="1"/>
</dbReference>
<proteinExistence type="predicted"/>
<dbReference type="STRING" id="341454.A0A4S2MI62"/>
<feature type="compositionally biased region" description="Basic residues" evidence="1">
    <location>
        <begin position="162"/>
        <end position="177"/>
    </location>
</feature>
<feature type="compositionally biased region" description="Low complexity" evidence="1">
    <location>
        <begin position="89"/>
        <end position="115"/>
    </location>
</feature>
<evidence type="ECO:0000256" key="1">
    <source>
        <dbReference type="SAM" id="MobiDB-lite"/>
    </source>
</evidence>
<gene>
    <name evidence="3" type="ORF">EX30DRAFT_375380</name>
</gene>
<feature type="region of interest" description="Disordered" evidence="1">
    <location>
        <begin position="1"/>
        <end position="177"/>
    </location>
</feature>
<dbReference type="GO" id="GO:0046983">
    <property type="term" value="F:protein dimerization activity"/>
    <property type="evidence" value="ECO:0007669"/>
    <property type="project" value="InterPro"/>
</dbReference>
<dbReference type="PROSITE" id="PS50888">
    <property type="entry name" value="BHLH"/>
    <property type="match status" value="1"/>
</dbReference>
<feature type="domain" description="BHLH" evidence="2">
    <location>
        <begin position="164"/>
        <end position="215"/>
    </location>
</feature>
<evidence type="ECO:0000313" key="3">
    <source>
        <dbReference type="EMBL" id="TGZ76566.1"/>
    </source>
</evidence>
<dbReference type="AlphaFoldDB" id="A0A4S2MI62"/>
<dbReference type="InterPro" id="IPR011598">
    <property type="entry name" value="bHLH_dom"/>
</dbReference>
<keyword evidence="4" id="KW-1185">Reference proteome</keyword>
<evidence type="ECO:0000259" key="2">
    <source>
        <dbReference type="PROSITE" id="PS50888"/>
    </source>
</evidence>
<dbReference type="SUPFAM" id="SSF47459">
    <property type="entry name" value="HLH, helix-loop-helix DNA-binding domain"/>
    <property type="match status" value="1"/>
</dbReference>
<evidence type="ECO:0000313" key="4">
    <source>
        <dbReference type="Proteomes" id="UP000298138"/>
    </source>
</evidence>
<dbReference type="InterPro" id="IPR045239">
    <property type="entry name" value="bHLH95_bHLH"/>
</dbReference>
<dbReference type="EMBL" id="ML220173">
    <property type="protein sequence ID" value="TGZ76566.1"/>
    <property type="molecule type" value="Genomic_DNA"/>
</dbReference>
<protein>
    <recommendedName>
        <fullName evidence="2">BHLH domain-containing protein</fullName>
    </recommendedName>
</protein>
<dbReference type="SMART" id="SM00353">
    <property type="entry name" value="HLH"/>
    <property type="match status" value="1"/>
</dbReference>
<sequence length="403" mass="43188">MPKPALPPTPQSSTLPSLPPPTLSSPDFTFSLPPPALETSHPARSDIDIYMKTPPSPPPRSAKRRRTTINSSSTAPASAFLSPPTPPNASTTRSSVSSAAKKSSSSSSSSSSPSTYLPPPPTRARKIIQMAPKPISSSTTTSSTPSTSTTTTTAPKPAPKSKVTRKTAHSLIERRRRSKMNEEFGVLKSLVPACQGVEMHKLAVLQAGIEYVRYLERCVKELREREMGGGGCRCAGSGGSTPDGVSPVEGEKGSSVGVEYRYIHHEPSAGEMDVDEERRRREDAERRRELAEMEWQQQRVRWPETTLLHQNQPQAQINPHHGHQYLQPRKEEPNRLPSISPLLDATAGATLLLLADEEVGRRHSTVMSGSSGGGGGGILGLAPSTAGGMSRTRGLSVGELLSC</sequence>
<reference evidence="3 4" key="1">
    <citation type="submission" date="2019-04" db="EMBL/GenBank/DDBJ databases">
        <title>Comparative genomics and transcriptomics to analyze fruiting body development in filamentous ascomycetes.</title>
        <authorList>
            <consortium name="DOE Joint Genome Institute"/>
            <person name="Lutkenhaus R."/>
            <person name="Traeger S."/>
            <person name="Breuer J."/>
            <person name="Kuo A."/>
            <person name="Lipzen A."/>
            <person name="Pangilinan J."/>
            <person name="Dilworth D."/>
            <person name="Sandor L."/>
            <person name="Poggeler S."/>
            <person name="Barry K."/>
            <person name="Grigoriev I.V."/>
            <person name="Nowrousian M."/>
        </authorList>
    </citation>
    <scope>NUCLEOTIDE SEQUENCE [LARGE SCALE GENOMIC DNA]</scope>
    <source>
        <strain evidence="3 4">CBS 389.68</strain>
    </source>
</reference>
<feature type="compositionally biased region" description="Pro residues" evidence="1">
    <location>
        <begin position="1"/>
        <end position="10"/>
    </location>
</feature>
<dbReference type="PANTHER" id="PTHR46266:SF4">
    <property type="entry name" value="TRANSCRIPTION FACTOR TT8"/>
    <property type="match status" value="1"/>
</dbReference>
<dbReference type="Pfam" id="PF00010">
    <property type="entry name" value="HLH"/>
    <property type="match status" value="1"/>
</dbReference>
<dbReference type="InParanoid" id="A0A4S2MI62"/>
<dbReference type="Gene3D" id="4.10.280.10">
    <property type="entry name" value="Helix-loop-helix DNA-binding domain"/>
    <property type="match status" value="1"/>
</dbReference>
<organism evidence="3 4">
    <name type="scientific">Ascodesmis nigricans</name>
    <dbReference type="NCBI Taxonomy" id="341454"/>
    <lineage>
        <taxon>Eukaryota</taxon>
        <taxon>Fungi</taxon>
        <taxon>Dikarya</taxon>
        <taxon>Ascomycota</taxon>
        <taxon>Pezizomycotina</taxon>
        <taxon>Pezizomycetes</taxon>
        <taxon>Pezizales</taxon>
        <taxon>Ascodesmidaceae</taxon>
        <taxon>Ascodesmis</taxon>
    </lineage>
</organism>
<dbReference type="Proteomes" id="UP000298138">
    <property type="component" value="Unassembled WGS sequence"/>
</dbReference>
<dbReference type="OrthoDB" id="690068at2759"/>